<gene>
    <name evidence="1" type="ORF">BDN72DRAFT_875735</name>
</gene>
<proteinExistence type="predicted"/>
<keyword evidence="2" id="KW-1185">Reference proteome</keyword>
<evidence type="ECO:0000313" key="2">
    <source>
        <dbReference type="Proteomes" id="UP000308600"/>
    </source>
</evidence>
<dbReference type="EMBL" id="ML208274">
    <property type="protein sequence ID" value="TFK73642.1"/>
    <property type="molecule type" value="Genomic_DNA"/>
</dbReference>
<evidence type="ECO:0000313" key="1">
    <source>
        <dbReference type="EMBL" id="TFK73642.1"/>
    </source>
</evidence>
<accession>A0ACD3B9G3</accession>
<sequence>MPAELPGFYWDEERNRYFPLSSRPKTTLTPTVAPVAAHPPEGPRNFLSTHGRRRRPHALWDLTETLRNTVNYSKRYTLNHDILSEHYARTSSLKNSIVPTFGTIKSFNTTIVDGQCRQFIGDSHGWLYSSTFDVEADWNTTSWSAELNLQFDSEISTICISGNNCAATCFGSTTRFSLMDLSDPARTSLFRLNSVYDVRAAHLEGSSLALGAKSKAIYVSDINVFPPVQVLDTQSDVFSIYKQTDLVYTGSRNGSIRRFDLRIGKPRGQPLFDPRNEVSSPVLHLSVIRDFEMLLSRMNGDLATYDLRFLRLNHPIFRFPEHINTITQKLGIAVDPSEEFLFAAGEDRRIRGCFILIIAPPEPIFIVKLQSYYAATYAIDDVRKLNNDIDIRPR</sequence>
<reference evidence="1 2" key="1">
    <citation type="journal article" date="2019" name="Nat. Ecol. Evol.">
        <title>Megaphylogeny resolves global patterns of mushroom evolution.</title>
        <authorList>
            <person name="Varga T."/>
            <person name="Krizsan K."/>
            <person name="Foldi C."/>
            <person name="Dima B."/>
            <person name="Sanchez-Garcia M."/>
            <person name="Sanchez-Ramirez S."/>
            <person name="Szollosi G.J."/>
            <person name="Szarkandi J.G."/>
            <person name="Papp V."/>
            <person name="Albert L."/>
            <person name="Andreopoulos W."/>
            <person name="Angelini C."/>
            <person name="Antonin V."/>
            <person name="Barry K.W."/>
            <person name="Bougher N.L."/>
            <person name="Buchanan P."/>
            <person name="Buyck B."/>
            <person name="Bense V."/>
            <person name="Catcheside P."/>
            <person name="Chovatia M."/>
            <person name="Cooper J."/>
            <person name="Damon W."/>
            <person name="Desjardin D."/>
            <person name="Finy P."/>
            <person name="Geml J."/>
            <person name="Haridas S."/>
            <person name="Hughes K."/>
            <person name="Justo A."/>
            <person name="Karasinski D."/>
            <person name="Kautmanova I."/>
            <person name="Kiss B."/>
            <person name="Kocsube S."/>
            <person name="Kotiranta H."/>
            <person name="LaButti K.M."/>
            <person name="Lechner B.E."/>
            <person name="Liimatainen K."/>
            <person name="Lipzen A."/>
            <person name="Lukacs Z."/>
            <person name="Mihaltcheva S."/>
            <person name="Morgado L.N."/>
            <person name="Niskanen T."/>
            <person name="Noordeloos M.E."/>
            <person name="Ohm R.A."/>
            <person name="Ortiz-Santana B."/>
            <person name="Ovrebo C."/>
            <person name="Racz N."/>
            <person name="Riley R."/>
            <person name="Savchenko A."/>
            <person name="Shiryaev A."/>
            <person name="Soop K."/>
            <person name="Spirin V."/>
            <person name="Szebenyi C."/>
            <person name="Tomsovsky M."/>
            <person name="Tulloss R.E."/>
            <person name="Uehling J."/>
            <person name="Grigoriev I.V."/>
            <person name="Vagvolgyi C."/>
            <person name="Papp T."/>
            <person name="Martin F.M."/>
            <person name="Miettinen O."/>
            <person name="Hibbett D.S."/>
            <person name="Nagy L.G."/>
        </authorList>
    </citation>
    <scope>NUCLEOTIDE SEQUENCE [LARGE SCALE GENOMIC DNA]</scope>
    <source>
        <strain evidence="1 2">NL-1719</strain>
    </source>
</reference>
<dbReference type="Proteomes" id="UP000308600">
    <property type="component" value="Unassembled WGS sequence"/>
</dbReference>
<protein>
    <submittedName>
        <fullName evidence="1">Uncharacterized protein</fullName>
    </submittedName>
</protein>
<organism evidence="1 2">
    <name type="scientific">Pluteus cervinus</name>
    <dbReference type="NCBI Taxonomy" id="181527"/>
    <lineage>
        <taxon>Eukaryota</taxon>
        <taxon>Fungi</taxon>
        <taxon>Dikarya</taxon>
        <taxon>Basidiomycota</taxon>
        <taxon>Agaricomycotina</taxon>
        <taxon>Agaricomycetes</taxon>
        <taxon>Agaricomycetidae</taxon>
        <taxon>Agaricales</taxon>
        <taxon>Pluteineae</taxon>
        <taxon>Pluteaceae</taxon>
        <taxon>Pluteus</taxon>
    </lineage>
</organism>
<name>A0ACD3B9G3_9AGAR</name>